<dbReference type="InterPro" id="IPR052994">
    <property type="entry name" value="Tiny_macrocysts_regulators"/>
</dbReference>
<dbReference type="EMBL" id="CAJJDN010000003">
    <property type="protein sequence ID" value="CAD8048146.1"/>
    <property type="molecule type" value="Genomic_DNA"/>
</dbReference>
<dbReference type="Proteomes" id="UP000692954">
    <property type="component" value="Unassembled WGS sequence"/>
</dbReference>
<feature type="transmembrane region" description="Helical" evidence="1">
    <location>
        <begin position="257"/>
        <end position="277"/>
    </location>
</feature>
<feature type="transmembrane region" description="Helical" evidence="1">
    <location>
        <begin position="1037"/>
        <end position="1056"/>
    </location>
</feature>
<feature type="transmembrane region" description="Helical" evidence="1">
    <location>
        <begin position="187"/>
        <end position="211"/>
    </location>
</feature>
<reference evidence="3" key="1">
    <citation type="submission" date="2021-01" db="EMBL/GenBank/DDBJ databases">
        <authorList>
            <consortium name="Genoscope - CEA"/>
            <person name="William W."/>
        </authorList>
    </citation>
    <scope>NUCLEOTIDE SEQUENCE</scope>
</reference>
<keyword evidence="1" id="KW-0812">Transmembrane</keyword>
<feature type="transmembrane region" description="Helical" evidence="1">
    <location>
        <begin position="1333"/>
        <end position="1357"/>
    </location>
</feature>
<protein>
    <recommendedName>
        <fullName evidence="2">TmcB/TmcC TPR repeats domain-containing protein</fullName>
    </recommendedName>
</protein>
<feature type="transmembrane region" description="Helical" evidence="1">
    <location>
        <begin position="140"/>
        <end position="167"/>
    </location>
</feature>
<feature type="transmembrane region" description="Helical" evidence="1">
    <location>
        <begin position="315"/>
        <end position="334"/>
    </location>
</feature>
<dbReference type="PANTHER" id="PTHR31600">
    <property type="entry name" value="TINY MACROCYSTS PROTEIN B-RELATED"/>
    <property type="match status" value="1"/>
</dbReference>
<gene>
    <name evidence="3" type="ORF">PSON_ATCC_30995.1.T0030090</name>
</gene>
<feature type="transmembrane region" description="Helical" evidence="1">
    <location>
        <begin position="1232"/>
        <end position="1255"/>
    </location>
</feature>
<keyword evidence="4" id="KW-1185">Reference proteome</keyword>
<feature type="transmembrane region" description="Helical" evidence="1">
    <location>
        <begin position="78"/>
        <end position="97"/>
    </location>
</feature>
<evidence type="ECO:0000259" key="2">
    <source>
        <dbReference type="Pfam" id="PF25474"/>
    </source>
</evidence>
<dbReference type="PANTHER" id="PTHR31600:SF2">
    <property type="entry name" value="GAMETE ENRICHED GENE 10 PROTEIN-RELATED"/>
    <property type="match status" value="1"/>
</dbReference>
<sequence>MESKSNYNNPQTQLDNEGSFIDKIILEIKQLIFKIVTEMLKIESQSVVFQLLMRLIQYMQLNAILFNRQIWKIWQVTYVSQPLHTFFNYFMITPYFNEDSFQYFVVIMYVCLSLFLITLMLICLIGFYSNKQNQSFTWAMTILQILIGFFLSILFLPFVDVFLATIACYDDSKGQFQHYLFDIQCWANVHIVHGIVAIIALIIFSLTTLLFSMIYYEINYLPQKLNSKKQSMSTTFLLLYELVMVICYTFMNDKIYEYVHILIMLIGSFLLFWIFHVERPYNNHLIQKSYSILVTFHLWGVSMLCFAKYLEGVLFFGVIFSWIGGLPLIIITLIRPQHEQYDILMTNLATCQQPEQIYKLTNFLLQLQQESQNDPTQGLVIDGFLDYHKITCIRDDCHLKLKGLPNYRRNKIGLHESNLQERDIDLSIVLYQIYLNQTKRFQNSIKLRLKFCVYMYEKMKQKQNALIELQAIEQMFPKFDEQFIIYRFKKIIEEELNSGDGYGNFDIGNELQFQNNYKTLQRYIERSSLLHMDFWSLLQEDYPDLSKLNDLGQKINNSIVHIEDLWKKMQKSSINLTKALRIYSKFQIEVLQDKEQGEQLLEKSRLLQQQLNQNRNKATTQFMNAEDIGLEALPTIVIATTVDKFSQIINLNKACCNVLAYNKAELLNKKVSQIMPNVFAKFHDKYVEKFMTLNVSNLFNVDRYIFVKQKYNYILPSFLNIRMLSSFDDTTFIIGQFKLIKQFKPICYLITDNEKIIESISASCITLLGIDNKIITHNKIYMNDLFPSFQEQFNSFFTKSGALIKYQNSLQQIKSPSHQQLSEQQTEKQKSDKSSQIYQCNVSEIRDFEKQLVGYTIKLELIQNEKSYGTQQNMSLLGEKQQTEQLVYNQLQFKFIPKLMTYLAELGNEANSQRVDQSVNWDQQDQSSQLTSNLGIEYQKPLTEKSDELQIISQCLKLDDGIKTLRLFENKIQDIEDKEDIISEDEESGRSSVFQKIDNDSIEVGANDNMNIFRSKTNLLQLINIQQTPKVIKKLNWTMNLEMLSIVTLSFVAFFLTKQQYNKISDQLYLVQYVGIRNAEFFNLIAAIQNLQMKQIGIWTFTSDNESTSYEKDQRTNINNTINTINEINTILTLNSENDNAQLKELYTNNVVNMRVSEGVFQKYDLVQAMQQLLSKSLIIRDKQLEFMNPNDEDFIFLVYNLFNDFAIHLQNSTQQYSLDLAQKTADNRQELISILGTSSGILGVSLLLLIFFLIQMASGLQEILVLFLDIPDKTIKFLYSKCENFLSNIQIGEDDEMLSDFDELEKEEREELNKTLKQRRKKKKYKNSNKELRNLILVTLTLTILFQSYFIIFYFLSSQMLTNLNQMVSEINSTSFCEGFYKFVEAAERHVFLNKDVPITNVDSYYLLKFGIDALYQIDSYFHQEHSLNIDVLNSIYINAFQEIFMLSPCKIFSQEMKTGTEDDCISFASGAIDQGMAVGLARFIENIRFLLTIYEQFQGHPEISFSNAVRGNVLFKNITQNDDNVTNYIYNLNNFKQAKELRVMQSTYLKATFRYLLLKLKEGINSDMSNSQTQLLALFIIFEAILFILYFVFWLPLTIKLIRDIQKTRMMVMMIPLKIILKIRSIKLYIKDVILEKTIEK</sequence>
<name>A0A8S1JYQ2_9CILI</name>
<proteinExistence type="predicted"/>
<dbReference type="Pfam" id="PF25474">
    <property type="entry name" value="TPR_TmcB"/>
    <property type="match status" value="1"/>
</dbReference>
<keyword evidence="1" id="KW-1133">Transmembrane helix</keyword>
<feature type="domain" description="TmcB/TmcC TPR repeats" evidence="2">
    <location>
        <begin position="504"/>
        <end position="613"/>
    </location>
</feature>
<evidence type="ECO:0000256" key="1">
    <source>
        <dbReference type="SAM" id="Phobius"/>
    </source>
</evidence>
<organism evidence="3 4">
    <name type="scientific">Paramecium sonneborni</name>
    <dbReference type="NCBI Taxonomy" id="65129"/>
    <lineage>
        <taxon>Eukaryota</taxon>
        <taxon>Sar</taxon>
        <taxon>Alveolata</taxon>
        <taxon>Ciliophora</taxon>
        <taxon>Intramacronucleata</taxon>
        <taxon>Oligohymenophorea</taxon>
        <taxon>Peniculida</taxon>
        <taxon>Parameciidae</taxon>
        <taxon>Paramecium</taxon>
    </lineage>
</organism>
<evidence type="ECO:0000313" key="3">
    <source>
        <dbReference type="EMBL" id="CAD8048146.1"/>
    </source>
</evidence>
<keyword evidence="1" id="KW-0472">Membrane</keyword>
<comment type="caution">
    <text evidence="3">The sequence shown here is derived from an EMBL/GenBank/DDBJ whole genome shotgun (WGS) entry which is preliminary data.</text>
</comment>
<dbReference type="OrthoDB" id="542352at2759"/>
<feature type="transmembrane region" description="Helical" evidence="1">
    <location>
        <begin position="1577"/>
        <end position="1599"/>
    </location>
</feature>
<feature type="transmembrane region" description="Helical" evidence="1">
    <location>
        <begin position="103"/>
        <end position="128"/>
    </location>
</feature>
<feature type="transmembrane region" description="Helical" evidence="1">
    <location>
        <begin position="232"/>
        <end position="251"/>
    </location>
</feature>
<evidence type="ECO:0000313" key="4">
    <source>
        <dbReference type="Proteomes" id="UP000692954"/>
    </source>
</evidence>
<dbReference type="InterPro" id="IPR057352">
    <property type="entry name" value="TPR_TmcB/C"/>
</dbReference>
<accession>A0A8S1JYQ2</accession>